<dbReference type="GO" id="GO:0008999">
    <property type="term" value="F:protein-N-terminal-alanine acetyltransferase activity"/>
    <property type="evidence" value="ECO:0007669"/>
    <property type="project" value="TreeGrafter"/>
</dbReference>
<comment type="caution">
    <text evidence="2">The sequence shown here is derived from an EMBL/GenBank/DDBJ whole genome shotgun (WGS) entry which is preliminary data.</text>
</comment>
<dbReference type="AlphaFoldDB" id="A0A0V8GCB0"/>
<reference evidence="2 3" key="1">
    <citation type="journal article" date="2015" name="Int. J. Syst. Evol. Microbiol.">
        <title>Exiguobacterium enclense sp. nov., isolated from sediment.</title>
        <authorList>
            <person name="Dastager S.G."/>
            <person name="Mawlankar R."/>
            <person name="Sonalkar V.V."/>
            <person name="Thorat M.N."/>
            <person name="Mual P."/>
            <person name="Verma A."/>
            <person name="Krishnamurthi S."/>
            <person name="Tang S.K."/>
            <person name="Li W.J."/>
        </authorList>
    </citation>
    <scope>NUCLEOTIDE SEQUENCE [LARGE SCALE GENOMIC DNA]</scope>
    <source>
        <strain evidence="2 3">NIO-1109</strain>
    </source>
</reference>
<dbReference type="Pfam" id="PF13302">
    <property type="entry name" value="Acetyltransf_3"/>
    <property type="match status" value="1"/>
</dbReference>
<dbReference type="InterPro" id="IPR000182">
    <property type="entry name" value="GNAT_dom"/>
</dbReference>
<proteinExistence type="predicted"/>
<dbReference type="GO" id="GO:0005737">
    <property type="term" value="C:cytoplasm"/>
    <property type="evidence" value="ECO:0007669"/>
    <property type="project" value="TreeGrafter"/>
</dbReference>
<dbReference type="InterPro" id="IPR016181">
    <property type="entry name" value="Acyl_CoA_acyltransferase"/>
</dbReference>
<dbReference type="Gene3D" id="3.40.630.30">
    <property type="match status" value="1"/>
</dbReference>
<keyword evidence="2" id="KW-0808">Transferase</keyword>
<gene>
    <name evidence="2" type="ORF">AS033_14740</name>
</gene>
<dbReference type="RefSeq" id="WP_058265914.1">
    <property type="nucleotide sequence ID" value="NZ_FMYN01000006.1"/>
</dbReference>
<dbReference type="SUPFAM" id="SSF55729">
    <property type="entry name" value="Acyl-CoA N-acyltransferases (Nat)"/>
    <property type="match status" value="1"/>
</dbReference>
<organism evidence="2 3">
    <name type="scientific">Exiguobacterium indicum</name>
    <dbReference type="NCBI Taxonomy" id="296995"/>
    <lineage>
        <taxon>Bacteria</taxon>
        <taxon>Bacillati</taxon>
        <taxon>Bacillota</taxon>
        <taxon>Bacilli</taxon>
        <taxon>Bacillales</taxon>
        <taxon>Bacillales Family XII. Incertae Sedis</taxon>
        <taxon>Exiguobacterium</taxon>
    </lineage>
</organism>
<protein>
    <submittedName>
        <fullName evidence="2">Acetyltransferase</fullName>
    </submittedName>
</protein>
<dbReference type="OrthoDB" id="9811523at2"/>
<dbReference type="InterPro" id="IPR051531">
    <property type="entry name" value="N-acetyltransferase"/>
</dbReference>
<dbReference type="PROSITE" id="PS51186">
    <property type="entry name" value="GNAT"/>
    <property type="match status" value="1"/>
</dbReference>
<sequence length="189" mass="21975">MNFQSLTTNRLDLIRVTESHVNDFYTILSDSRVTQYYGIDPLTSLEEASQIIHSFDQTFSMKRGIRWGMIDRSTGRFIGTVGLNNWSPYAKKAELGFELHPDFWRRGYVSEAVQEVIRFSFKELALHRLGAVTFLENEASYRLLEKLGFTFEGVLRGYLYQGERSHDARMYGRLRTDVITPQVKIEETV</sequence>
<dbReference type="PANTHER" id="PTHR43792:SF9">
    <property type="entry name" value="RIBOSOMAL-PROTEIN-ALANINE ACETYLTRANSFERASE"/>
    <property type="match status" value="1"/>
</dbReference>
<name>A0A0V8GCB0_9BACL</name>
<feature type="domain" description="N-acetyltransferase" evidence="1">
    <location>
        <begin position="11"/>
        <end position="175"/>
    </location>
</feature>
<accession>A0A0V8GCB0</accession>
<evidence type="ECO:0000313" key="3">
    <source>
        <dbReference type="Proteomes" id="UP000053797"/>
    </source>
</evidence>
<evidence type="ECO:0000313" key="2">
    <source>
        <dbReference type="EMBL" id="KSU47913.1"/>
    </source>
</evidence>
<evidence type="ECO:0000259" key="1">
    <source>
        <dbReference type="PROSITE" id="PS51186"/>
    </source>
</evidence>
<dbReference type="Proteomes" id="UP000053797">
    <property type="component" value="Unassembled WGS sequence"/>
</dbReference>
<dbReference type="PANTHER" id="PTHR43792">
    <property type="entry name" value="GNAT FAMILY, PUTATIVE (AFU_ORTHOLOGUE AFUA_3G00765)-RELATED-RELATED"/>
    <property type="match status" value="1"/>
</dbReference>
<dbReference type="EMBL" id="LNQL01000006">
    <property type="protein sequence ID" value="KSU47913.1"/>
    <property type="molecule type" value="Genomic_DNA"/>
</dbReference>